<sequence>MTIAQIGSAKLCTFAHDLVDVVQRYQHKQHGHTTLQMHNTRMGEWDEICVMAVDADTSTEKLVVKISLARLTQVERAQLKLQVGLYNKTLLSS</sequence>
<name>A0A6S6SLN8_9GAMM</name>
<gene>
    <name evidence="1" type="ORF">HELGO_WM33811</name>
</gene>
<dbReference type="AlphaFoldDB" id="A0A6S6SLN8"/>
<dbReference type="EMBL" id="CACVAV010000127">
    <property type="protein sequence ID" value="CAA6808239.1"/>
    <property type="molecule type" value="Genomic_DNA"/>
</dbReference>
<organism evidence="1">
    <name type="scientific">uncultured Thiotrichaceae bacterium</name>
    <dbReference type="NCBI Taxonomy" id="298394"/>
    <lineage>
        <taxon>Bacteria</taxon>
        <taxon>Pseudomonadati</taxon>
        <taxon>Pseudomonadota</taxon>
        <taxon>Gammaproteobacteria</taxon>
        <taxon>Thiotrichales</taxon>
        <taxon>Thiotrichaceae</taxon>
        <taxon>environmental samples</taxon>
    </lineage>
</organism>
<accession>A0A6S6SLN8</accession>
<evidence type="ECO:0000313" key="1">
    <source>
        <dbReference type="EMBL" id="CAA6808239.1"/>
    </source>
</evidence>
<proteinExistence type="predicted"/>
<reference evidence="1" key="1">
    <citation type="submission" date="2020-01" db="EMBL/GenBank/DDBJ databases">
        <authorList>
            <person name="Meier V. D."/>
            <person name="Meier V D."/>
        </authorList>
    </citation>
    <scope>NUCLEOTIDE SEQUENCE</scope>
    <source>
        <strain evidence="1">HLG_WM_MAG_08</strain>
    </source>
</reference>
<protein>
    <submittedName>
        <fullName evidence="1">Uncharacterized protein</fullName>
    </submittedName>
</protein>